<dbReference type="SUPFAM" id="SSF50630">
    <property type="entry name" value="Acid proteases"/>
    <property type="match status" value="2"/>
</dbReference>
<evidence type="ECO:0000313" key="10">
    <source>
        <dbReference type="EMBL" id="KAF8716245.1"/>
    </source>
</evidence>
<dbReference type="OrthoDB" id="2747330at2759"/>
<dbReference type="InterPro" id="IPR001461">
    <property type="entry name" value="Aspartic_peptidase_A1"/>
</dbReference>
<dbReference type="PRINTS" id="PR00792">
    <property type="entry name" value="PEPSIN"/>
</dbReference>
<dbReference type="InterPro" id="IPR033121">
    <property type="entry name" value="PEPTIDASE_A1"/>
</dbReference>
<keyword evidence="2 7" id="KW-0645">Protease</keyword>
<gene>
    <name evidence="10" type="ORF">HU200_026528</name>
</gene>
<dbReference type="EMBL" id="JACEFO010001727">
    <property type="protein sequence ID" value="KAF8716245.1"/>
    <property type="molecule type" value="Genomic_DNA"/>
</dbReference>
<evidence type="ECO:0000256" key="4">
    <source>
        <dbReference type="ARBA" id="ARBA00022801"/>
    </source>
</evidence>
<evidence type="ECO:0000313" key="11">
    <source>
        <dbReference type="Proteomes" id="UP000636709"/>
    </source>
</evidence>
<accession>A0A835EVJ6</accession>
<dbReference type="FunFam" id="2.40.70.10:FF:000078">
    <property type="entry name" value="Eukaryotic aspartyl protease family protein"/>
    <property type="match status" value="1"/>
</dbReference>
<comment type="similarity">
    <text evidence="1 7">Belongs to the peptidase A1 family.</text>
</comment>
<keyword evidence="11" id="KW-1185">Reference proteome</keyword>
<keyword evidence="5" id="KW-0325">Glycoprotein</keyword>
<dbReference type="Gene3D" id="2.40.70.10">
    <property type="entry name" value="Acid Proteases"/>
    <property type="match status" value="4"/>
</dbReference>
<evidence type="ECO:0000256" key="5">
    <source>
        <dbReference type="ARBA" id="ARBA00023180"/>
    </source>
</evidence>
<dbReference type="PROSITE" id="PS00141">
    <property type="entry name" value="ASP_PROTEASE"/>
    <property type="match status" value="2"/>
</dbReference>
<reference evidence="10" key="1">
    <citation type="submission" date="2020-07" db="EMBL/GenBank/DDBJ databases">
        <title>Genome sequence and genetic diversity analysis of an under-domesticated orphan crop, white fonio (Digitaria exilis).</title>
        <authorList>
            <person name="Bennetzen J.L."/>
            <person name="Chen S."/>
            <person name="Ma X."/>
            <person name="Wang X."/>
            <person name="Yssel A.E.J."/>
            <person name="Chaluvadi S.R."/>
            <person name="Johnson M."/>
            <person name="Gangashetty P."/>
            <person name="Hamidou F."/>
            <person name="Sanogo M.D."/>
            <person name="Zwaenepoel A."/>
            <person name="Wallace J."/>
            <person name="Van De Peer Y."/>
            <person name="Van Deynze A."/>
        </authorList>
    </citation>
    <scope>NUCLEOTIDE SEQUENCE</scope>
    <source>
        <tissue evidence="10">Leaves</tissue>
    </source>
</reference>
<keyword evidence="4 7" id="KW-0378">Hydrolase</keyword>
<dbReference type="Proteomes" id="UP000636709">
    <property type="component" value="Unassembled WGS sequence"/>
</dbReference>
<dbReference type="PROSITE" id="PS51767">
    <property type="entry name" value="PEPTIDASE_A1"/>
    <property type="match status" value="2"/>
</dbReference>
<dbReference type="InterPro" id="IPR032861">
    <property type="entry name" value="TAXi_N"/>
</dbReference>
<organism evidence="10 11">
    <name type="scientific">Digitaria exilis</name>
    <dbReference type="NCBI Taxonomy" id="1010633"/>
    <lineage>
        <taxon>Eukaryota</taxon>
        <taxon>Viridiplantae</taxon>
        <taxon>Streptophyta</taxon>
        <taxon>Embryophyta</taxon>
        <taxon>Tracheophyta</taxon>
        <taxon>Spermatophyta</taxon>
        <taxon>Magnoliopsida</taxon>
        <taxon>Liliopsida</taxon>
        <taxon>Poales</taxon>
        <taxon>Poaceae</taxon>
        <taxon>PACMAD clade</taxon>
        <taxon>Panicoideae</taxon>
        <taxon>Panicodae</taxon>
        <taxon>Paniceae</taxon>
        <taxon>Anthephorinae</taxon>
        <taxon>Digitaria</taxon>
    </lineage>
</organism>
<evidence type="ECO:0000256" key="1">
    <source>
        <dbReference type="ARBA" id="ARBA00007447"/>
    </source>
</evidence>
<feature type="domain" description="Peptidase A1" evidence="9">
    <location>
        <begin position="525"/>
        <end position="888"/>
    </location>
</feature>
<evidence type="ECO:0000256" key="6">
    <source>
        <dbReference type="PIRSR" id="PIRSR601461-1"/>
    </source>
</evidence>
<keyword evidence="3 7" id="KW-0064">Aspartyl protease</keyword>
<dbReference type="InterPro" id="IPR051708">
    <property type="entry name" value="Plant_Aspart_Prot_A1"/>
</dbReference>
<evidence type="ECO:0000256" key="7">
    <source>
        <dbReference type="RuleBase" id="RU000454"/>
    </source>
</evidence>
<dbReference type="FunFam" id="2.40.70.10:FF:000033">
    <property type="entry name" value="Aspartyl protease family protein"/>
    <property type="match status" value="2"/>
</dbReference>
<dbReference type="InterPro" id="IPR021109">
    <property type="entry name" value="Peptidase_aspartic_dom_sf"/>
</dbReference>
<dbReference type="CDD" id="cd05476">
    <property type="entry name" value="pepsin_A_like_plant"/>
    <property type="match status" value="2"/>
</dbReference>
<evidence type="ECO:0000256" key="8">
    <source>
        <dbReference type="SAM" id="MobiDB-lite"/>
    </source>
</evidence>
<dbReference type="GO" id="GO:0004190">
    <property type="term" value="F:aspartic-type endopeptidase activity"/>
    <property type="evidence" value="ECO:0007669"/>
    <property type="project" value="UniProtKB-KW"/>
</dbReference>
<dbReference type="InterPro" id="IPR001969">
    <property type="entry name" value="Aspartic_peptidase_AS"/>
</dbReference>
<feature type="active site" evidence="6">
    <location>
        <position position="768"/>
    </location>
</feature>
<dbReference type="PANTHER" id="PTHR47967:SF76">
    <property type="entry name" value="EUKARYOTIC ASPARTYL PROTEASE FAMILY PROTEIN"/>
    <property type="match status" value="1"/>
</dbReference>
<proteinExistence type="inferred from homology"/>
<feature type="active site" evidence="6">
    <location>
        <position position="543"/>
    </location>
</feature>
<dbReference type="Pfam" id="PF14541">
    <property type="entry name" value="TAXi_C"/>
    <property type="match status" value="2"/>
</dbReference>
<dbReference type="AlphaFoldDB" id="A0A835EVJ6"/>
<evidence type="ECO:0000259" key="9">
    <source>
        <dbReference type="PROSITE" id="PS51767"/>
    </source>
</evidence>
<protein>
    <recommendedName>
        <fullName evidence="9">Peptidase A1 domain-containing protein</fullName>
    </recommendedName>
</protein>
<dbReference type="Pfam" id="PF14543">
    <property type="entry name" value="TAXi_N"/>
    <property type="match status" value="2"/>
</dbReference>
<sequence>MRVALPCAIRTRGFGQGPRSWRARYRRTASRPPMRCRQLVPPPLADGWVTPRPSPAEVAEQVLAARARCSGSLASSADDSLLYCSQAPTLRFTVHDATYLSTWAPNSNHPAAKIFEFSHVPTTHADTLPKPPSPCGRYKDGSAARGVVGTDSATIALSGSGRGGADSSRRAKLQGVVLGCTASYDGQSFQSSDGVLSLGNSNISFASRAAARFGGRFSYCLVDHLAPRNATSYLTFGPAPEASASAAPEQTPLLLDRRMSPFYAVTVDTIYVAGEALDIPAAVWDVDRDGGAILDSGTSLTILATPAYAALVAALSKQFAGLPRVAMDPFEYCYNWTEGEAPEIPALEVHFAGAARLEPPAKSYVIDAAPGVKCIGVQEGAWPGVSVIGNILQQEHLWEFDLRDRWLRFKHTRCAQDIYDVREGNKGPTPKKDQEMAIRGNLLVLSIVLAAASAKSARLDLVPAVPGASLAERARDDQHRHAYISAQLASSRRGGSRRRVAAEEAPTSGVSLPVSSGAYAGTGQYFVKLLVGTPAQEFTLVADTSSDLTWLKCAGAGAAGSSPSGRAFWPGHSKSWAPIPCSSDTCKSDVPFSLANCSAPSSPCSYDYRSGPSYKEGSAGARGVVGTDSATIALPGGKTVHLQSVVLGCSSTHAGQSFQAADGVMSLGYSKISFASRAAAQFGGSFSYCLVDHLAPRGATGYLAFGPAGPPVRRGSPTTTAAQTTQLLLDPQLPFYGVKVEAIHVAGKALDIPGEVWDAKKNGGAILDSGTTLTVLAAPAYKAVVAALSAHLAGVPKVTFPPFEHCYNWTWTARRRGAPPEIPKLAVQFAGSARLEPSTKSYVIDVKPGVKCLGVQEGEWPGLSVIGNILQQEHLWEFDLKNRLVRFKQSTCTQ</sequence>
<evidence type="ECO:0000256" key="3">
    <source>
        <dbReference type="ARBA" id="ARBA00022750"/>
    </source>
</evidence>
<dbReference type="PANTHER" id="PTHR47967">
    <property type="entry name" value="OS07G0603500 PROTEIN-RELATED"/>
    <property type="match status" value="1"/>
</dbReference>
<comment type="caution">
    <text evidence="10">The sequence shown here is derived from an EMBL/GenBank/DDBJ whole genome shotgun (WGS) entry which is preliminary data.</text>
</comment>
<feature type="domain" description="Peptidase A1" evidence="9">
    <location>
        <begin position="78"/>
        <end position="410"/>
    </location>
</feature>
<name>A0A835EVJ6_9POAL</name>
<evidence type="ECO:0000256" key="2">
    <source>
        <dbReference type="ARBA" id="ARBA00022670"/>
    </source>
</evidence>
<dbReference type="InterPro" id="IPR032799">
    <property type="entry name" value="TAXi_C"/>
</dbReference>
<dbReference type="GO" id="GO:0006508">
    <property type="term" value="P:proteolysis"/>
    <property type="evidence" value="ECO:0007669"/>
    <property type="project" value="UniProtKB-KW"/>
</dbReference>
<dbReference type="InterPro" id="IPR034161">
    <property type="entry name" value="Pepsin-like_plant"/>
</dbReference>
<feature type="region of interest" description="Disordered" evidence="8">
    <location>
        <begin position="489"/>
        <end position="509"/>
    </location>
</feature>